<dbReference type="Proteomes" id="UP000322454">
    <property type="component" value="Unassembled WGS sequence"/>
</dbReference>
<dbReference type="CDD" id="cd07197">
    <property type="entry name" value="nitrilase"/>
    <property type="match status" value="1"/>
</dbReference>
<dbReference type="PANTHER" id="PTHR43674">
    <property type="entry name" value="NITRILASE C965.09-RELATED"/>
    <property type="match status" value="1"/>
</dbReference>
<dbReference type="AlphaFoldDB" id="A0A520XFJ7"/>
<organism evidence="3 4">
    <name type="scientific">Candidatus Acidulodesulfobacterium acidiphilum</name>
    <dbReference type="NCBI Taxonomy" id="2597224"/>
    <lineage>
        <taxon>Bacteria</taxon>
        <taxon>Deltaproteobacteria</taxon>
        <taxon>Candidatus Acidulodesulfobacterales</taxon>
        <taxon>Candidatus Acidulodesulfobacterium</taxon>
    </lineage>
</organism>
<gene>
    <name evidence="3" type="ORF">EVJ48_03245</name>
</gene>
<evidence type="ECO:0000313" key="4">
    <source>
        <dbReference type="Proteomes" id="UP000322454"/>
    </source>
</evidence>
<dbReference type="Gene3D" id="3.60.110.10">
    <property type="entry name" value="Carbon-nitrogen hydrolase"/>
    <property type="match status" value="1"/>
</dbReference>
<evidence type="ECO:0000256" key="1">
    <source>
        <dbReference type="ARBA" id="ARBA00022801"/>
    </source>
</evidence>
<dbReference type="InterPro" id="IPR003010">
    <property type="entry name" value="C-N_Hydrolase"/>
</dbReference>
<accession>A0A520XFJ7</accession>
<dbReference type="InterPro" id="IPR050345">
    <property type="entry name" value="Aliph_Amidase/BUP"/>
</dbReference>
<sequence length="275" mass="31193">MRIKICGVQMSPSADIHSSALKAIDFLAMAAKNKAGIVCFPELFLMNWFLQNNSPDNMDAHYKTAEDLNGKTISLFREQAKRFNIVTIVPFFEKLENKYYNSSAVIDEEGGIVGVYRKIHLPELEYYKEKSYFSSGDEIPVFKTKYGNIGIQMGWDNFYPESSRILALKGADIIFAPTASAFNTNGKWFLSISASAFLNGLYILRVNRVGRDKPLDFYGKSFCVSPDGSIINDFAGINECAVIYNIDTDEVKSARKNWPFMENRNKMAYKDIINY</sequence>
<evidence type="ECO:0000259" key="2">
    <source>
        <dbReference type="PROSITE" id="PS50263"/>
    </source>
</evidence>
<feature type="domain" description="CN hydrolase" evidence="2">
    <location>
        <begin position="3"/>
        <end position="250"/>
    </location>
</feature>
<dbReference type="GO" id="GO:0050126">
    <property type="term" value="F:N-carbamoylputrescine amidase activity"/>
    <property type="evidence" value="ECO:0007669"/>
    <property type="project" value="TreeGrafter"/>
</dbReference>
<dbReference type="PANTHER" id="PTHR43674:SF2">
    <property type="entry name" value="BETA-UREIDOPROPIONASE"/>
    <property type="match status" value="1"/>
</dbReference>
<dbReference type="PROSITE" id="PS50263">
    <property type="entry name" value="CN_HYDROLASE"/>
    <property type="match status" value="1"/>
</dbReference>
<proteinExistence type="predicted"/>
<dbReference type="InterPro" id="IPR036526">
    <property type="entry name" value="C-N_Hydrolase_sf"/>
</dbReference>
<dbReference type="Pfam" id="PF00795">
    <property type="entry name" value="CN_hydrolase"/>
    <property type="match status" value="1"/>
</dbReference>
<reference evidence="3 4" key="1">
    <citation type="submission" date="2019-01" db="EMBL/GenBank/DDBJ databases">
        <title>Insights into ecological role of a new deltaproteobacterial order Candidatus Sinidesulfobacterales (Sva0485) by metagenomics and metatranscriptomics.</title>
        <authorList>
            <person name="Tan S."/>
            <person name="Liu J."/>
            <person name="Fang Y."/>
            <person name="Hedlund B."/>
            <person name="Lian Z.-H."/>
            <person name="Huang L.-Y."/>
            <person name="Li J.-T."/>
            <person name="Huang L.-N."/>
            <person name="Li W.-J."/>
            <person name="Jiang H.-C."/>
            <person name="Dong H.-L."/>
            <person name="Shu W.-S."/>
        </authorList>
    </citation>
    <scope>NUCLEOTIDE SEQUENCE [LARGE SCALE GENOMIC DNA]</scope>
    <source>
        <strain evidence="3">AP4</strain>
    </source>
</reference>
<dbReference type="EMBL" id="SHMQ01000005">
    <property type="protein sequence ID" value="RZV39949.1"/>
    <property type="molecule type" value="Genomic_DNA"/>
</dbReference>
<keyword evidence="1 3" id="KW-0378">Hydrolase</keyword>
<name>A0A520XFJ7_9DELT</name>
<evidence type="ECO:0000313" key="3">
    <source>
        <dbReference type="EMBL" id="RZV39949.1"/>
    </source>
</evidence>
<dbReference type="SUPFAM" id="SSF56317">
    <property type="entry name" value="Carbon-nitrogen hydrolase"/>
    <property type="match status" value="1"/>
</dbReference>
<protein>
    <submittedName>
        <fullName evidence="3">Carbon-nitrogen hydrolase family protein</fullName>
    </submittedName>
</protein>
<comment type="caution">
    <text evidence="3">The sequence shown here is derived from an EMBL/GenBank/DDBJ whole genome shotgun (WGS) entry which is preliminary data.</text>
</comment>
<dbReference type="GO" id="GO:0033388">
    <property type="term" value="P:putrescine biosynthetic process from arginine"/>
    <property type="evidence" value="ECO:0007669"/>
    <property type="project" value="TreeGrafter"/>
</dbReference>